<dbReference type="EMBL" id="BAAAZD010000001">
    <property type="protein sequence ID" value="GAA3998027.1"/>
    <property type="molecule type" value="Genomic_DNA"/>
</dbReference>
<comment type="caution">
    <text evidence="5">The sequence shown here is derived from an EMBL/GenBank/DDBJ whole genome shotgun (WGS) entry which is preliminary data.</text>
</comment>
<reference evidence="6" key="1">
    <citation type="journal article" date="2019" name="Int. J. Syst. Evol. Microbiol.">
        <title>The Global Catalogue of Microorganisms (GCM) 10K type strain sequencing project: providing services to taxonomists for standard genome sequencing and annotation.</title>
        <authorList>
            <consortium name="The Broad Institute Genomics Platform"/>
            <consortium name="The Broad Institute Genome Sequencing Center for Infectious Disease"/>
            <person name="Wu L."/>
            <person name="Ma J."/>
        </authorList>
    </citation>
    <scope>NUCLEOTIDE SEQUENCE [LARGE SCALE GENOMIC DNA]</scope>
    <source>
        <strain evidence="6">JCM 16603</strain>
    </source>
</reference>
<evidence type="ECO:0000256" key="3">
    <source>
        <dbReference type="ARBA" id="ARBA00023163"/>
    </source>
</evidence>
<keyword evidence="6" id="KW-1185">Reference proteome</keyword>
<dbReference type="SUPFAM" id="SSF46785">
    <property type="entry name" value="Winged helix' DNA-binding domain"/>
    <property type="match status" value="1"/>
</dbReference>
<sequence length="173" mass="18788">MVTARDAGFVAAFQAASDACPLPEAVAIIGERWTCLIIRASMLGLRHFEEFQACLGIARNILSDRLGRLVTAGVLARTPDPEDGRKVIYALTERGAALMPVIVALRQWALDAGLGKSGHPTLADRHTRRPVSRVAIQSEDGRLLELEDLVWVGPDGEELQMPSPRFHRATVAA</sequence>
<dbReference type="InterPro" id="IPR036388">
    <property type="entry name" value="WH-like_DNA-bd_sf"/>
</dbReference>
<dbReference type="InterPro" id="IPR036390">
    <property type="entry name" value="WH_DNA-bd_sf"/>
</dbReference>
<dbReference type="Pfam" id="PF01638">
    <property type="entry name" value="HxlR"/>
    <property type="match status" value="1"/>
</dbReference>
<name>A0ABP7RIN8_9SPHN</name>
<gene>
    <name evidence="5" type="ORF">GCM10022211_04550</name>
</gene>
<keyword evidence="2" id="KW-0238">DNA-binding</keyword>
<proteinExistence type="predicted"/>
<keyword evidence="3" id="KW-0804">Transcription</keyword>
<dbReference type="PROSITE" id="PS51118">
    <property type="entry name" value="HTH_HXLR"/>
    <property type="match status" value="1"/>
</dbReference>
<evidence type="ECO:0000313" key="5">
    <source>
        <dbReference type="EMBL" id="GAA3998027.1"/>
    </source>
</evidence>
<keyword evidence="1" id="KW-0805">Transcription regulation</keyword>
<accession>A0ABP7RIN8</accession>
<evidence type="ECO:0000256" key="2">
    <source>
        <dbReference type="ARBA" id="ARBA00023125"/>
    </source>
</evidence>
<dbReference type="InterPro" id="IPR002577">
    <property type="entry name" value="HTH_HxlR"/>
</dbReference>
<dbReference type="Proteomes" id="UP001501310">
    <property type="component" value="Unassembled WGS sequence"/>
</dbReference>
<evidence type="ECO:0000259" key="4">
    <source>
        <dbReference type="PROSITE" id="PS51118"/>
    </source>
</evidence>
<organism evidence="5 6">
    <name type="scientific">Sphingomonas humi</name>
    <dbReference type="NCBI Taxonomy" id="335630"/>
    <lineage>
        <taxon>Bacteria</taxon>
        <taxon>Pseudomonadati</taxon>
        <taxon>Pseudomonadota</taxon>
        <taxon>Alphaproteobacteria</taxon>
        <taxon>Sphingomonadales</taxon>
        <taxon>Sphingomonadaceae</taxon>
        <taxon>Sphingomonas</taxon>
    </lineage>
</organism>
<dbReference type="Gene3D" id="1.10.10.10">
    <property type="entry name" value="Winged helix-like DNA-binding domain superfamily/Winged helix DNA-binding domain"/>
    <property type="match status" value="1"/>
</dbReference>
<dbReference type="PANTHER" id="PTHR33204:SF18">
    <property type="entry name" value="TRANSCRIPTIONAL REGULATORY PROTEIN"/>
    <property type="match status" value="1"/>
</dbReference>
<evidence type="ECO:0000313" key="6">
    <source>
        <dbReference type="Proteomes" id="UP001501310"/>
    </source>
</evidence>
<evidence type="ECO:0000256" key="1">
    <source>
        <dbReference type="ARBA" id="ARBA00023015"/>
    </source>
</evidence>
<dbReference type="PANTHER" id="PTHR33204">
    <property type="entry name" value="TRANSCRIPTIONAL REGULATOR, MARR FAMILY"/>
    <property type="match status" value="1"/>
</dbReference>
<protein>
    <submittedName>
        <fullName evidence="5">Helix-turn-helix domain-containing protein</fullName>
    </submittedName>
</protein>
<feature type="domain" description="HTH hxlR-type" evidence="4">
    <location>
        <begin position="20"/>
        <end position="117"/>
    </location>
</feature>